<dbReference type="PANTHER" id="PTHR21015">
    <property type="entry name" value="UDP-N-ACETYLGLUCOSAMINE--N-ACETYLMURAMYL-(PENTAPEPTIDE) PYROPHOSPHORYL-UNDECAPRENOL N-ACETYLGLUCOSAMINE TRANSFERASE 1"/>
    <property type="match status" value="1"/>
</dbReference>
<comment type="similarity">
    <text evidence="10">Belongs to the glycosyltransferase 28 family. MurG subfamily.</text>
</comment>
<keyword evidence="2 10" id="KW-0132">Cell division</keyword>
<evidence type="ECO:0000256" key="10">
    <source>
        <dbReference type="HAMAP-Rule" id="MF_00033"/>
    </source>
</evidence>
<dbReference type="GO" id="GO:0016757">
    <property type="term" value="F:glycosyltransferase activity"/>
    <property type="evidence" value="ECO:0007669"/>
    <property type="project" value="UniProtKB-KW"/>
</dbReference>
<dbReference type="InterPro" id="IPR006009">
    <property type="entry name" value="GlcNAc_MurG"/>
</dbReference>
<comment type="function">
    <text evidence="10">Cell wall formation. Catalyzes the transfer of a GlcNAc subunit on undecaprenyl-pyrophosphoryl-MurNAc-pentapeptide (lipid intermediate I) to form undecaprenyl-pyrophosphoryl-MurNAc-(pentapeptide)GlcNAc (lipid intermediate II).</text>
</comment>
<evidence type="ECO:0000256" key="7">
    <source>
        <dbReference type="ARBA" id="ARBA00023136"/>
    </source>
</evidence>
<dbReference type="PANTHER" id="PTHR21015:SF22">
    <property type="entry name" value="GLYCOSYLTRANSFERASE"/>
    <property type="match status" value="1"/>
</dbReference>
<keyword evidence="14" id="KW-1185">Reference proteome</keyword>
<dbReference type="Pfam" id="PF03033">
    <property type="entry name" value="Glyco_transf_28"/>
    <property type="match status" value="1"/>
</dbReference>
<dbReference type="EC" id="2.4.1.227" evidence="10"/>
<feature type="binding site" evidence="10">
    <location>
        <position position="242"/>
    </location>
    <ligand>
        <name>UDP-N-acetyl-alpha-D-glucosamine</name>
        <dbReference type="ChEBI" id="CHEBI:57705"/>
    </ligand>
</feature>
<proteinExistence type="inferred from homology"/>
<comment type="caution">
    <text evidence="10">Lacks conserved residue(s) required for the propagation of feature annotation.</text>
</comment>
<comment type="catalytic activity">
    <reaction evidence="10">
        <text>di-trans,octa-cis-undecaprenyl diphospho-N-acetyl-alpha-D-muramoyl-L-alanyl-D-glutamyl-meso-2,6-diaminopimeloyl-D-alanyl-D-alanine + UDP-N-acetyl-alpha-D-glucosamine = di-trans,octa-cis-undecaprenyl diphospho-[N-acetyl-alpha-D-glucosaminyl-(1-&gt;4)]-N-acetyl-alpha-D-muramoyl-L-alanyl-D-glutamyl-meso-2,6-diaminopimeloyl-D-alanyl-D-alanine + UDP + H(+)</text>
        <dbReference type="Rhea" id="RHEA:31227"/>
        <dbReference type="ChEBI" id="CHEBI:15378"/>
        <dbReference type="ChEBI" id="CHEBI:57705"/>
        <dbReference type="ChEBI" id="CHEBI:58223"/>
        <dbReference type="ChEBI" id="CHEBI:61387"/>
        <dbReference type="ChEBI" id="CHEBI:61388"/>
        <dbReference type="EC" id="2.4.1.227"/>
    </reaction>
</comment>
<evidence type="ECO:0000256" key="4">
    <source>
        <dbReference type="ARBA" id="ARBA00022679"/>
    </source>
</evidence>
<comment type="pathway">
    <text evidence="10">Cell wall biogenesis; peptidoglycan biosynthesis.</text>
</comment>
<evidence type="ECO:0000313" key="14">
    <source>
        <dbReference type="Proteomes" id="UP001168380"/>
    </source>
</evidence>
<keyword evidence="4 10" id="KW-0808">Transferase</keyword>
<dbReference type="RefSeq" id="WP_302713296.1">
    <property type="nucleotide sequence ID" value="NZ_JAULRT010000059.1"/>
</dbReference>
<evidence type="ECO:0000256" key="2">
    <source>
        <dbReference type="ARBA" id="ARBA00022618"/>
    </source>
</evidence>
<dbReference type="Pfam" id="PF04101">
    <property type="entry name" value="Glyco_tran_28_C"/>
    <property type="match status" value="1"/>
</dbReference>
<evidence type="ECO:0000313" key="13">
    <source>
        <dbReference type="EMBL" id="MDO3382805.1"/>
    </source>
</evidence>
<dbReference type="EMBL" id="JAULRT010000059">
    <property type="protein sequence ID" value="MDO3382805.1"/>
    <property type="molecule type" value="Genomic_DNA"/>
</dbReference>
<dbReference type="Gene3D" id="3.40.50.2000">
    <property type="entry name" value="Glycogen Phosphorylase B"/>
    <property type="match status" value="2"/>
</dbReference>
<sequence length="356" mass="37609">MSRVLIMAGGTGGHVFPALEVAKVMRERGVEVHWLGTQRGIEHRLVPAQSITIDYIRVEGVRGRGAAGILKAPFLIALAVLQAINVLRRVKPEVVIGFGGFASGPGGLAAKMMGLPLVIHEQNAVAGTTNKLLSRLANRILTGFDDVFNNGRWVGNPVRQAIRQLPEPAQRFAARADEPLHLLVLGGSLGALAINELVPQALGQLNASERPKVRHQCGEKHAEVTTANYLASQVEASVEPFIDNMSEAYGWADIVICRAGALTIAELACAGVGAILIPLPTAIDDHQTHNAAVLASAGAAISVPQGDLSAERLAKVLRERLASRSALLQMAEIARQACRGDAAAKVADEIGELIHG</sequence>
<organism evidence="13 14">
    <name type="scientific">Gilvimarinus algae</name>
    <dbReference type="NCBI Taxonomy" id="3058037"/>
    <lineage>
        <taxon>Bacteria</taxon>
        <taxon>Pseudomonadati</taxon>
        <taxon>Pseudomonadota</taxon>
        <taxon>Gammaproteobacteria</taxon>
        <taxon>Cellvibrionales</taxon>
        <taxon>Cellvibrionaceae</taxon>
        <taxon>Gilvimarinus</taxon>
    </lineage>
</organism>
<evidence type="ECO:0000256" key="8">
    <source>
        <dbReference type="ARBA" id="ARBA00023306"/>
    </source>
</evidence>
<evidence type="ECO:0000259" key="12">
    <source>
        <dbReference type="Pfam" id="PF04101"/>
    </source>
</evidence>
<keyword evidence="8 10" id="KW-0131">Cell cycle</keyword>
<feature type="binding site" evidence="10">
    <location>
        <position position="123"/>
    </location>
    <ligand>
        <name>UDP-N-acetyl-alpha-D-glucosamine</name>
        <dbReference type="ChEBI" id="CHEBI:57705"/>
    </ligand>
</feature>
<gene>
    <name evidence="10 13" type="primary">murG</name>
    <name evidence="13" type="ORF">QWI16_11565</name>
</gene>
<dbReference type="SUPFAM" id="SSF53756">
    <property type="entry name" value="UDP-Glycosyltransferase/glycogen phosphorylase"/>
    <property type="match status" value="1"/>
</dbReference>
<accession>A0ABT8TFC1</accession>
<keyword evidence="1 10" id="KW-1003">Cell membrane</keyword>
<feature type="binding site" evidence="10">
    <location>
        <begin position="11"/>
        <end position="13"/>
    </location>
    <ligand>
        <name>UDP-N-acetyl-alpha-D-glucosamine</name>
        <dbReference type="ChEBI" id="CHEBI:57705"/>
    </ligand>
</feature>
<dbReference type="CDD" id="cd03785">
    <property type="entry name" value="GT28_MurG"/>
    <property type="match status" value="1"/>
</dbReference>
<name>A0ABT8TFC1_9GAMM</name>
<keyword evidence="9 10" id="KW-0961">Cell wall biogenesis/degradation</keyword>
<dbReference type="Proteomes" id="UP001168380">
    <property type="component" value="Unassembled WGS sequence"/>
</dbReference>
<comment type="caution">
    <text evidence="13">The sequence shown here is derived from an EMBL/GenBank/DDBJ whole genome shotgun (WGS) entry which is preliminary data.</text>
</comment>
<keyword evidence="6 10" id="KW-0573">Peptidoglycan synthesis</keyword>
<evidence type="ECO:0000256" key="1">
    <source>
        <dbReference type="ARBA" id="ARBA00022475"/>
    </source>
</evidence>
<feature type="domain" description="Glycosyltransferase family 28 N-terminal" evidence="11">
    <location>
        <begin position="4"/>
        <end position="141"/>
    </location>
</feature>
<feature type="binding site" evidence="10">
    <location>
        <position position="188"/>
    </location>
    <ligand>
        <name>UDP-N-acetyl-alpha-D-glucosamine</name>
        <dbReference type="ChEBI" id="CHEBI:57705"/>
    </ligand>
</feature>
<keyword evidence="3 10" id="KW-0328">Glycosyltransferase</keyword>
<protein>
    <recommendedName>
        <fullName evidence="10">UDP-N-acetylglucosamine--N-acetylmuramyl-(pentapeptide) pyrophosphoryl-undecaprenol N-acetylglucosamine transferase</fullName>
        <ecNumber evidence="10">2.4.1.227</ecNumber>
    </recommendedName>
    <alternativeName>
        <fullName evidence="10">Undecaprenyl-PP-MurNAc-pentapeptide-UDPGlcNAc GlcNAc transferase</fullName>
    </alternativeName>
</protein>
<evidence type="ECO:0000256" key="3">
    <source>
        <dbReference type="ARBA" id="ARBA00022676"/>
    </source>
</evidence>
<evidence type="ECO:0000256" key="6">
    <source>
        <dbReference type="ARBA" id="ARBA00022984"/>
    </source>
</evidence>
<keyword evidence="5 10" id="KW-0133">Cell shape</keyword>
<evidence type="ECO:0000256" key="9">
    <source>
        <dbReference type="ARBA" id="ARBA00023316"/>
    </source>
</evidence>
<feature type="binding site" evidence="10">
    <location>
        <position position="287"/>
    </location>
    <ligand>
        <name>UDP-N-acetyl-alpha-D-glucosamine</name>
        <dbReference type="ChEBI" id="CHEBI:57705"/>
    </ligand>
</feature>
<feature type="binding site" evidence="10">
    <location>
        <position position="159"/>
    </location>
    <ligand>
        <name>UDP-N-acetyl-alpha-D-glucosamine</name>
        <dbReference type="ChEBI" id="CHEBI:57705"/>
    </ligand>
</feature>
<reference evidence="13" key="1">
    <citation type="submission" date="2023-07" db="EMBL/GenBank/DDBJ databases">
        <title>Gilvimarinus algae sp. nov., isolated from the surface of Kelp.</title>
        <authorList>
            <person name="Sun Y.Y."/>
            <person name="Gong Y."/>
            <person name="Du Z.J."/>
        </authorList>
    </citation>
    <scope>NUCLEOTIDE SEQUENCE</scope>
    <source>
        <strain evidence="13">SDUM040014</strain>
    </source>
</reference>
<feature type="domain" description="Glycosyl transferase family 28 C-terminal" evidence="12">
    <location>
        <begin position="182"/>
        <end position="336"/>
    </location>
</feature>
<comment type="subcellular location">
    <subcellularLocation>
        <location evidence="10">Cell membrane</location>
        <topology evidence="10">Peripheral membrane protein</topology>
        <orientation evidence="10">Cytoplasmic side</orientation>
    </subcellularLocation>
</comment>
<dbReference type="InterPro" id="IPR004276">
    <property type="entry name" value="GlycoTrans_28_N"/>
</dbReference>
<evidence type="ECO:0000256" key="5">
    <source>
        <dbReference type="ARBA" id="ARBA00022960"/>
    </source>
</evidence>
<dbReference type="NCBIfam" id="TIGR01133">
    <property type="entry name" value="murG"/>
    <property type="match status" value="1"/>
</dbReference>
<dbReference type="InterPro" id="IPR007235">
    <property type="entry name" value="Glyco_trans_28_C"/>
</dbReference>
<keyword evidence="7 10" id="KW-0472">Membrane</keyword>
<dbReference type="HAMAP" id="MF_00033">
    <property type="entry name" value="MurG"/>
    <property type="match status" value="1"/>
</dbReference>
<evidence type="ECO:0000259" key="11">
    <source>
        <dbReference type="Pfam" id="PF03033"/>
    </source>
</evidence>